<proteinExistence type="predicted"/>
<dbReference type="VEuPathDB" id="FungiDB:KRP22_5745"/>
<evidence type="ECO:0000256" key="1">
    <source>
        <dbReference type="SAM" id="MobiDB-lite"/>
    </source>
</evidence>
<reference evidence="3" key="1">
    <citation type="journal article" date="2006" name="Science">
        <title>Phytophthora genome sequences uncover evolutionary origins and mechanisms of pathogenesis.</title>
        <authorList>
            <person name="Tyler B.M."/>
            <person name="Tripathy S."/>
            <person name="Zhang X."/>
            <person name="Dehal P."/>
            <person name="Jiang R.H."/>
            <person name="Aerts A."/>
            <person name="Arredondo F.D."/>
            <person name="Baxter L."/>
            <person name="Bensasson D."/>
            <person name="Beynon J.L."/>
            <person name="Chapman J."/>
            <person name="Damasceno C.M."/>
            <person name="Dorrance A.E."/>
            <person name="Dou D."/>
            <person name="Dickerman A.W."/>
            <person name="Dubchak I.L."/>
            <person name="Garbelotto M."/>
            <person name="Gijzen M."/>
            <person name="Gordon S.G."/>
            <person name="Govers F."/>
            <person name="Grunwald N.J."/>
            <person name="Huang W."/>
            <person name="Ivors K.L."/>
            <person name="Jones R.W."/>
            <person name="Kamoun S."/>
            <person name="Krampis K."/>
            <person name="Lamour K.H."/>
            <person name="Lee M.K."/>
            <person name="McDonald W.H."/>
            <person name="Medina M."/>
            <person name="Meijer H.J."/>
            <person name="Nordberg E.K."/>
            <person name="Maclean D.J."/>
            <person name="Ospina-Giraldo M.D."/>
            <person name="Morris P.F."/>
            <person name="Phuntumart V."/>
            <person name="Putnam N.H."/>
            <person name="Rash S."/>
            <person name="Rose J.K."/>
            <person name="Sakihama Y."/>
            <person name="Salamov A.A."/>
            <person name="Savidor A."/>
            <person name="Scheuring C.F."/>
            <person name="Smith B.M."/>
            <person name="Sobral B.W."/>
            <person name="Terry A."/>
            <person name="Torto-Alalibo T.A."/>
            <person name="Win J."/>
            <person name="Xu Z."/>
            <person name="Zhang H."/>
            <person name="Grigoriev I.V."/>
            <person name="Rokhsar D.S."/>
            <person name="Boore J.L."/>
        </authorList>
    </citation>
    <scope>NUCLEOTIDE SEQUENCE [LARGE SCALE GENOMIC DNA]</scope>
    <source>
        <strain evidence="3">Pr102</strain>
    </source>
</reference>
<dbReference type="Proteomes" id="UP000005238">
    <property type="component" value="Unassembled WGS sequence"/>
</dbReference>
<name>H3H1T2_PHYRM</name>
<reference evidence="2" key="2">
    <citation type="submission" date="2015-06" db="UniProtKB">
        <authorList>
            <consortium name="EnsemblProtists"/>
        </authorList>
    </citation>
    <scope>IDENTIFICATION</scope>
    <source>
        <strain evidence="2">Pr102</strain>
    </source>
</reference>
<organism evidence="2 3">
    <name type="scientific">Phytophthora ramorum</name>
    <name type="common">Sudden oak death agent</name>
    <dbReference type="NCBI Taxonomy" id="164328"/>
    <lineage>
        <taxon>Eukaryota</taxon>
        <taxon>Sar</taxon>
        <taxon>Stramenopiles</taxon>
        <taxon>Oomycota</taxon>
        <taxon>Peronosporomycetes</taxon>
        <taxon>Peronosporales</taxon>
        <taxon>Peronosporaceae</taxon>
        <taxon>Phytophthora</taxon>
    </lineage>
</organism>
<feature type="region of interest" description="Disordered" evidence="1">
    <location>
        <begin position="74"/>
        <end position="100"/>
    </location>
</feature>
<dbReference type="STRING" id="164328.H3H1T2"/>
<dbReference type="EnsemblProtists" id="Phyra84243">
    <property type="protein sequence ID" value="Phyra84243"/>
    <property type="gene ID" value="Phyra84243"/>
</dbReference>
<evidence type="ECO:0000313" key="3">
    <source>
        <dbReference type="Proteomes" id="UP000005238"/>
    </source>
</evidence>
<dbReference type="AlphaFoldDB" id="H3H1T2"/>
<dbReference type="OMA" id="VMEAAWI"/>
<accession>H3H1T2</accession>
<dbReference type="VEuPathDB" id="FungiDB:KRP23_6376"/>
<dbReference type="EMBL" id="DS566104">
    <property type="status" value="NOT_ANNOTATED_CDS"/>
    <property type="molecule type" value="Genomic_DNA"/>
</dbReference>
<keyword evidence="3" id="KW-1185">Reference proteome</keyword>
<dbReference type="eggNOG" id="ENOG502QWE8">
    <property type="taxonomic scope" value="Eukaryota"/>
</dbReference>
<dbReference type="HOGENOM" id="CLU_1716837_0_0_1"/>
<sequence length="150" mass="17758">MKSSTKVMEAAWICAAEVVVQREEEERVEMLDKIRKQNVKDKYELGNAATRLDQELKEQQLQWHKKTEVRRLRQMPTDEQEVALQAAESSNNNNRKTGSIYAMENQRLAMLMKDSKLRQRVKNALIRKKIRPRIVQDMLALERRYTEVQT</sequence>
<feature type="compositionally biased region" description="Polar residues" evidence="1">
    <location>
        <begin position="87"/>
        <end position="97"/>
    </location>
</feature>
<dbReference type="InParanoid" id="H3H1T2"/>
<protein>
    <submittedName>
        <fullName evidence="2">Uncharacterized protein</fullName>
    </submittedName>
</protein>
<evidence type="ECO:0000313" key="2">
    <source>
        <dbReference type="EnsemblProtists" id="Phyra84243"/>
    </source>
</evidence>